<reference evidence="1 2" key="1">
    <citation type="submission" date="2020-08" db="EMBL/GenBank/DDBJ databases">
        <title>Genomic Encyclopedia of Type Strains, Phase IV (KMG-IV): sequencing the most valuable type-strain genomes for metagenomic binning, comparative biology and taxonomic classification.</title>
        <authorList>
            <person name="Goeker M."/>
        </authorList>
    </citation>
    <scope>NUCLEOTIDE SEQUENCE [LARGE SCALE GENOMIC DNA]</scope>
    <source>
        <strain evidence="1 2">DSM 17507</strain>
    </source>
</reference>
<dbReference type="AlphaFoldDB" id="A0A7W7AAT3"/>
<organism evidence="1 2">
    <name type="scientific">Novosphingobium taihuense</name>
    <dbReference type="NCBI Taxonomy" id="260085"/>
    <lineage>
        <taxon>Bacteria</taxon>
        <taxon>Pseudomonadati</taxon>
        <taxon>Pseudomonadota</taxon>
        <taxon>Alphaproteobacteria</taxon>
        <taxon>Sphingomonadales</taxon>
        <taxon>Sphingomonadaceae</taxon>
        <taxon>Novosphingobium</taxon>
    </lineage>
</organism>
<evidence type="ECO:0000313" key="1">
    <source>
        <dbReference type="EMBL" id="MBB4613446.1"/>
    </source>
</evidence>
<evidence type="ECO:0000313" key="2">
    <source>
        <dbReference type="Proteomes" id="UP000538566"/>
    </source>
</evidence>
<sequence>MPDRLVGKIAAVTGAAAGIDQECPRVFRAEGTRSSAFTLQAPTLL</sequence>
<dbReference type="EMBL" id="JACHOA010000003">
    <property type="protein sequence ID" value="MBB4613446.1"/>
    <property type="molecule type" value="Genomic_DNA"/>
</dbReference>
<proteinExistence type="predicted"/>
<gene>
    <name evidence="1" type="ORF">GGR37_001721</name>
</gene>
<accession>A0A7W7AAT3</accession>
<name>A0A7W7AAT3_9SPHN</name>
<dbReference type="Proteomes" id="UP000538566">
    <property type="component" value="Unassembled WGS sequence"/>
</dbReference>
<comment type="caution">
    <text evidence="1">The sequence shown here is derived from an EMBL/GenBank/DDBJ whole genome shotgun (WGS) entry which is preliminary data.</text>
</comment>
<keyword evidence="2" id="KW-1185">Reference proteome</keyword>
<protein>
    <submittedName>
        <fullName evidence="1">NADP-dependent 3-hydroxy acid dehydrogenase YdfG</fullName>
    </submittedName>
</protein>